<dbReference type="Pfam" id="PF13917">
    <property type="entry name" value="zf-CCHC_3"/>
    <property type="match status" value="2"/>
</dbReference>
<sequence>IRGHYAAPDRPWRAPTISLGLQRLTAANLRRSALRRILPLILIVGVPIPLFWSQSTRQSRILHEPTTSRAPMNRYRNAPKLGGSNSNRATATTLCQKCLGRDMYPLSLNVRRLTNSDSRHYSFDCKASAQERPYIPRPSRTQQLLNPELMPKLSSENPNELLRKEGVADELLATREEERGRKRDLDDMTDRNVQSRARSLSVETISTNRSYSSSPRRNKHGTADRGRRDDSSAPPAKSRKRRYSDSTEGSSGSVHSGPKNRSPSREHTDDRNTRRRRRESSPEERGRHRGSGRHSERRDRRSKSADKDRVKESRATTQDVPRDCSYRDRGSPPRQSQPGRSRPEPITQKNQPPRERSLSPFSKRLALTQAMNNGR</sequence>
<dbReference type="EMBL" id="JAQJAE010000006">
    <property type="protein sequence ID" value="KAJ5589429.1"/>
    <property type="molecule type" value="Genomic_DNA"/>
</dbReference>
<keyword evidence="2" id="KW-0812">Transmembrane</keyword>
<protein>
    <submittedName>
        <fullName evidence="3">Uncharacterized protein</fullName>
    </submittedName>
</protein>
<feature type="compositionally biased region" description="Polar residues" evidence="1">
    <location>
        <begin position="191"/>
        <end position="215"/>
    </location>
</feature>
<feature type="non-terminal residue" evidence="3">
    <location>
        <position position="1"/>
    </location>
</feature>
<proteinExistence type="predicted"/>
<reference evidence="3" key="2">
    <citation type="submission" date="2023-01" db="EMBL/GenBank/DDBJ databases">
        <authorList>
            <person name="Petersen C."/>
        </authorList>
    </citation>
    <scope>NUCLEOTIDE SEQUENCE</scope>
    <source>
        <strain evidence="3">IBT 12815</strain>
    </source>
</reference>
<keyword evidence="2" id="KW-0472">Membrane</keyword>
<dbReference type="Proteomes" id="UP001213799">
    <property type="component" value="Unassembled WGS sequence"/>
</dbReference>
<comment type="caution">
    <text evidence="3">The sequence shown here is derived from an EMBL/GenBank/DDBJ whole genome shotgun (WGS) entry which is preliminary data.</text>
</comment>
<evidence type="ECO:0000313" key="4">
    <source>
        <dbReference type="Proteomes" id="UP001213799"/>
    </source>
</evidence>
<feature type="compositionally biased region" description="Basic and acidic residues" evidence="1">
    <location>
        <begin position="221"/>
        <end position="231"/>
    </location>
</feature>
<accession>A0AAD6DN38</accession>
<name>A0AAD6DN38_9EURO</name>
<feature type="compositionally biased region" description="Basic and acidic residues" evidence="1">
    <location>
        <begin position="293"/>
        <end position="331"/>
    </location>
</feature>
<evidence type="ECO:0000256" key="1">
    <source>
        <dbReference type="SAM" id="MobiDB-lite"/>
    </source>
</evidence>
<reference evidence="3" key="1">
    <citation type="journal article" date="2023" name="IMA Fungus">
        <title>Comparative genomic study of the Penicillium genus elucidates a diverse pangenome and 15 lateral gene transfer events.</title>
        <authorList>
            <person name="Petersen C."/>
            <person name="Sorensen T."/>
            <person name="Nielsen M.R."/>
            <person name="Sondergaard T.E."/>
            <person name="Sorensen J.L."/>
            <person name="Fitzpatrick D.A."/>
            <person name="Frisvad J.C."/>
            <person name="Nielsen K.L."/>
        </authorList>
    </citation>
    <scope>NUCLEOTIDE SEQUENCE</scope>
    <source>
        <strain evidence="3">IBT 12815</strain>
    </source>
</reference>
<evidence type="ECO:0000313" key="3">
    <source>
        <dbReference type="EMBL" id="KAJ5589429.1"/>
    </source>
</evidence>
<feature type="compositionally biased region" description="Basic and acidic residues" evidence="1">
    <location>
        <begin position="263"/>
        <end position="272"/>
    </location>
</feature>
<gene>
    <name evidence="3" type="ORF">N7537_012107</name>
</gene>
<feature type="transmembrane region" description="Helical" evidence="2">
    <location>
        <begin position="33"/>
        <end position="52"/>
    </location>
</feature>
<keyword evidence="2" id="KW-1133">Transmembrane helix</keyword>
<dbReference type="RefSeq" id="XP_056748448.1">
    <property type="nucleotide sequence ID" value="XM_056903161.1"/>
</dbReference>
<dbReference type="GeneID" id="81593403"/>
<feature type="region of interest" description="Disordered" evidence="1">
    <location>
        <begin position="132"/>
        <end position="375"/>
    </location>
</feature>
<organism evidence="3 4">
    <name type="scientific">Penicillium hordei</name>
    <dbReference type="NCBI Taxonomy" id="40994"/>
    <lineage>
        <taxon>Eukaryota</taxon>
        <taxon>Fungi</taxon>
        <taxon>Dikarya</taxon>
        <taxon>Ascomycota</taxon>
        <taxon>Pezizomycotina</taxon>
        <taxon>Eurotiomycetes</taxon>
        <taxon>Eurotiomycetidae</taxon>
        <taxon>Eurotiales</taxon>
        <taxon>Aspergillaceae</taxon>
        <taxon>Penicillium</taxon>
    </lineage>
</organism>
<evidence type="ECO:0000256" key="2">
    <source>
        <dbReference type="SAM" id="Phobius"/>
    </source>
</evidence>
<feature type="compositionally biased region" description="Basic and acidic residues" evidence="1">
    <location>
        <begin position="161"/>
        <end position="190"/>
    </location>
</feature>
<dbReference type="AlphaFoldDB" id="A0AAD6DN38"/>
<keyword evidence="4" id="KW-1185">Reference proteome</keyword>